<dbReference type="Proteomes" id="UP000186595">
    <property type="component" value="Unassembled WGS sequence"/>
</dbReference>
<evidence type="ECO:0000313" key="4">
    <source>
        <dbReference type="Proteomes" id="UP000236551"/>
    </source>
</evidence>
<proteinExistence type="predicted"/>
<accession>A0A061K7T7</accession>
<protein>
    <submittedName>
        <fullName evidence="1">Uncharacterized protein</fullName>
    </submittedName>
</protein>
<reference evidence="1 4" key="2">
    <citation type="submission" date="2017-11" db="EMBL/GenBank/DDBJ databases">
        <title>Escherichia coli CV839-15 Genome sequencing and assembly.</title>
        <authorList>
            <person name="Li Z."/>
            <person name="Song N."/>
            <person name="Li W."/>
            <person name="Philip H.R."/>
            <person name="Bu Z."/>
            <person name="Siguo L."/>
        </authorList>
    </citation>
    <scope>NUCLEOTIDE SEQUENCE [LARGE SCALE GENOMIC DNA]</scope>
    <source>
        <strain evidence="1 4">CV839-15</strain>
    </source>
</reference>
<evidence type="ECO:0000313" key="2">
    <source>
        <dbReference type="EMBL" id="OKB72265.1"/>
    </source>
</evidence>
<dbReference type="AlphaFoldDB" id="A0A061K7T7"/>
<name>A0A061K7T7_ECOLX</name>
<evidence type="ECO:0000313" key="1">
    <source>
        <dbReference type="EMBL" id="ATZ32028.1"/>
    </source>
</evidence>
<dbReference type="EMBL" id="MPGR01000001">
    <property type="protein sequence ID" value="OKB72265.1"/>
    <property type="molecule type" value="Genomic_DNA"/>
</dbReference>
<evidence type="ECO:0000313" key="3">
    <source>
        <dbReference type="Proteomes" id="UP000186595"/>
    </source>
</evidence>
<reference evidence="2 3" key="1">
    <citation type="submission" date="2016-11" db="EMBL/GenBank/DDBJ databases">
        <title>Draft genome sequences of five Shigatoxin-producing Escherichia coli isolates harboring the new recently described Subtilase cytotoxin allelic variant subAB2-3.</title>
        <authorList>
            <person name="Tasara T."/>
            <person name="Fierz L."/>
            <person name="Klumpp J."/>
            <person name="Schmidt H."/>
            <person name="Stephan R."/>
        </authorList>
    </citation>
    <scope>NUCLEOTIDE SEQUENCE [LARGE SCALE GENOMIC DNA]</scope>
    <source>
        <strain evidence="2 3">453</strain>
    </source>
</reference>
<organism evidence="1 4">
    <name type="scientific">Escherichia coli</name>
    <dbReference type="NCBI Taxonomy" id="562"/>
    <lineage>
        <taxon>Bacteria</taxon>
        <taxon>Pseudomonadati</taxon>
        <taxon>Pseudomonadota</taxon>
        <taxon>Gammaproteobacteria</taxon>
        <taxon>Enterobacterales</taxon>
        <taxon>Enterobacteriaceae</taxon>
        <taxon>Escherichia</taxon>
    </lineage>
</organism>
<sequence length="62" mass="6786">MSEKTVTGEPRIKHLSGIGFRIPAAPASLTFRVADNPTEMHSRVILDKHIAVSGYDSNRLPV</sequence>
<dbReference type="EMBL" id="CP024978">
    <property type="protein sequence ID" value="ATZ32028.1"/>
    <property type="molecule type" value="Genomic_DNA"/>
</dbReference>
<dbReference type="Proteomes" id="UP000236551">
    <property type="component" value="Chromosome"/>
</dbReference>
<gene>
    <name evidence="2" type="ORF">BMT50_05470</name>
    <name evidence="1" type="ORF">CV83915_01684</name>
</gene>